<dbReference type="Proteomes" id="UP000230750">
    <property type="component" value="Unassembled WGS sequence"/>
</dbReference>
<sequence length="345" mass="39417">MRPKRQEKPTSLCQWCNFQWILMQFIPSKHISERKIKEKKSTRNKVNGNNHEPQLWLLRKSNDDAASFKMSLIQTSPVNHKTVEKQTEKVNDVQTGLAECRKLPPVPVRSFQNLASLPIEALPPRKRHKIAASYLRNNNNTSTESELLSKLPNNVPQTSNGDPSHPKANSVRRTVWSPVELIQDVPTTSFRVDSVQNGISGDKLDKVSLSESLEKSRDELKSPTQELSSLENDSSDSDKTLVYPLAEECTELSNSLRINDDEEPNVSKTYQSSENKASRINSVSKLINIPSTTAPKERDSHEVTREQVSMSYHVYRDYFTYAIPCVVKCLHYGKIRYNHARCYQY</sequence>
<dbReference type="EMBL" id="MRZV01000971">
    <property type="protein sequence ID" value="PIK41984.1"/>
    <property type="molecule type" value="Genomic_DNA"/>
</dbReference>
<organism evidence="2 3">
    <name type="scientific">Stichopus japonicus</name>
    <name type="common">Sea cucumber</name>
    <dbReference type="NCBI Taxonomy" id="307972"/>
    <lineage>
        <taxon>Eukaryota</taxon>
        <taxon>Metazoa</taxon>
        <taxon>Echinodermata</taxon>
        <taxon>Eleutherozoa</taxon>
        <taxon>Echinozoa</taxon>
        <taxon>Holothuroidea</taxon>
        <taxon>Aspidochirotacea</taxon>
        <taxon>Aspidochirotida</taxon>
        <taxon>Stichopodidae</taxon>
        <taxon>Apostichopus</taxon>
    </lineage>
</organism>
<gene>
    <name evidence="2" type="ORF">BSL78_21173</name>
</gene>
<comment type="caution">
    <text evidence="2">The sequence shown here is derived from an EMBL/GenBank/DDBJ whole genome shotgun (WGS) entry which is preliminary data.</text>
</comment>
<feature type="region of interest" description="Disordered" evidence="1">
    <location>
        <begin position="215"/>
        <end position="239"/>
    </location>
</feature>
<feature type="compositionally biased region" description="Polar residues" evidence="1">
    <location>
        <begin position="137"/>
        <end position="162"/>
    </location>
</feature>
<evidence type="ECO:0000256" key="1">
    <source>
        <dbReference type="SAM" id="MobiDB-lite"/>
    </source>
</evidence>
<evidence type="ECO:0000313" key="2">
    <source>
        <dbReference type="EMBL" id="PIK41984.1"/>
    </source>
</evidence>
<reference evidence="2 3" key="1">
    <citation type="journal article" date="2017" name="PLoS Biol.">
        <title>The sea cucumber genome provides insights into morphological evolution and visceral regeneration.</title>
        <authorList>
            <person name="Zhang X."/>
            <person name="Sun L."/>
            <person name="Yuan J."/>
            <person name="Sun Y."/>
            <person name="Gao Y."/>
            <person name="Zhang L."/>
            <person name="Li S."/>
            <person name="Dai H."/>
            <person name="Hamel J.F."/>
            <person name="Liu C."/>
            <person name="Yu Y."/>
            <person name="Liu S."/>
            <person name="Lin W."/>
            <person name="Guo K."/>
            <person name="Jin S."/>
            <person name="Xu P."/>
            <person name="Storey K.B."/>
            <person name="Huan P."/>
            <person name="Zhang T."/>
            <person name="Zhou Y."/>
            <person name="Zhang J."/>
            <person name="Lin C."/>
            <person name="Li X."/>
            <person name="Xing L."/>
            <person name="Huo D."/>
            <person name="Sun M."/>
            <person name="Wang L."/>
            <person name="Mercier A."/>
            <person name="Li F."/>
            <person name="Yang H."/>
            <person name="Xiang J."/>
        </authorList>
    </citation>
    <scope>NUCLEOTIDE SEQUENCE [LARGE SCALE GENOMIC DNA]</scope>
    <source>
        <strain evidence="2">Shaxun</strain>
        <tissue evidence="2">Muscle</tissue>
    </source>
</reference>
<protein>
    <submittedName>
        <fullName evidence="2">Uncharacterized protein</fullName>
    </submittedName>
</protein>
<proteinExistence type="predicted"/>
<evidence type="ECO:0000313" key="3">
    <source>
        <dbReference type="Proteomes" id="UP000230750"/>
    </source>
</evidence>
<dbReference type="AlphaFoldDB" id="A0A2G8K1W4"/>
<feature type="region of interest" description="Disordered" evidence="1">
    <location>
        <begin position="137"/>
        <end position="171"/>
    </location>
</feature>
<keyword evidence="3" id="KW-1185">Reference proteome</keyword>
<accession>A0A2G8K1W4</accession>
<name>A0A2G8K1W4_STIJA</name>